<dbReference type="Gene3D" id="3.90.176.10">
    <property type="entry name" value="Toxin ADP-ribosyltransferase, Chain A, domain 1"/>
    <property type="match status" value="1"/>
</dbReference>
<feature type="domain" description="ATLF-like" evidence="3">
    <location>
        <begin position="329"/>
        <end position="526"/>
    </location>
</feature>
<evidence type="ECO:0000259" key="3">
    <source>
        <dbReference type="PROSITE" id="PS51995"/>
    </source>
</evidence>
<dbReference type="Pfam" id="PF07737">
    <property type="entry name" value="ATLF"/>
    <property type="match status" value="1"/>
</dbReference>
<dbReference type="AlphaFoldDB" id="A0A9X6WX04"/>
<dbReference type="EMBL" id="NUWJ01000250">
    <property type="protein sequence ID" value="PFK09460.1"/>
    <property type="molecule type" value="Genomic_DNA"/>
</dbReference>
<dbReference type="Proteomes" id="UP000224413">
    <property type="component" value="Unassembled WGS sequence"/>
</dbReference>
<accession>A0A9X6WX04</accession>
<evidence type="ECO:0000256" key="2">
    <source>
        <dbReference type="ARBA" id="ARBA00022525"/>
    </source>
</evidence>
<name>A0A9X6WX04_BACCE</name>
<evidence type="ECO:0000256" key="1">
    <source>
        <dbReference type="ARBA" id="ARBA00004613"/>
    </source>
</evidence>
<dbReference type="Pfam" id="PF09156">
    <property type="entry name" value="Anthrax-tox_M"/>
    <property type="match status" value="1"/>
</dbReference>
<dbReference type="PROSITE" id="PS51996">
    <property type="entry name" value="TR_MART"/>
    <property type="match status" value="1"/>
</dbReference>
<evidence type="ECO:0000313" key="5">
    <source>
        <dbReference type="Proteomes" id="UP000224413"/>
    </source>
</evidence>
<dbReference type="GO" id="GO:0005576">
    <property type="term" value="C:extracellular region"/>
    <property type="evidence" value="ECO:0007669"/>
    <property type="project" value="UniProtKB-SubCell"/>
</dbReference>
<dbReference type="Gene3D" id="3.40.390.10">
    <property type="entry name" value="Collagenase (Catalytic Domain)"/>
    <property type="match status" value="1"/>
</dbReference>
<dbReference type="InterPro" id="IPR024079">
    <property type="entry name" value="MetalloPept_cat_dom_sf"/>
</dbReference>
<dbReference type="PROSITE" id="PS51995">
    <property type="entry name" value="ATLF"/>
    <property type="match status" value="1"/>
</dbReference>
<dbReference type="CDD" id="cd20493">
    <property type="entry name" value="M34_ATLF_C-like"/>
    <property type="match status" value="1"/>
</dbReference>
<keyword evidence="2" id="KW-0964">Secreted</keyword>
<evidence type="ECO:0000313" key="4">
    <source>
        <dbReference type="EMBL" id="PFK09460.1"/>
    </source>
</evidence>
<dbReference type="SUPFAM" id="SSF55486">
    <property type="entry name" value="Metalloproteases ('zincins'), catalytic domain"/>
    <property type="match status" value="1"/>
</dbReference>
<dbReference type="InterPro" id="IPR015239">
    <property type="entry name" value="Anthrax_LF_cen"/>
</dbReference>
<comment type="caution">
    <text evidence="4">The sequence shown here is derived from an EMBL/GenBank/DDBJ whole genome shotgun (WGS) entry which is preliminary data.</text>
</comment>
<gene>
    <name evidence="4" type="ORF">COI98_25015</name>
</gene>
<dbReference type="InterPro" id="IPR047568">
    <property type="entry name" value="ATLF-like_dom"/>
</dbReference>
<protein>
    <recommendedName>
        <fullName evidence="3">ATLF-like domain-containing protein</fullName>
    </recommendedName>
</protein>
<dbReference type="SUPFAM" id="SSF56399">
    <property type="entry name" value="ADP-ribosylation"/>
    <property type="match status" value="1"/>
</dbReference>
<dbReference type="InterPro" id="IPR014781">
    <property type="entry name" value="Anthrax_toxin_lethal/edema_N/C"/>
</dbReference>
<proteinExistence type="predicted"/>
<reference evidence="4 5" key="1">
    <citation type="submission" date="2017-09" db="EMBL/GenBank/DDBJ databases">
        <title>Large-scale bioinformatics analysis of Bacillus genomes uncovers conserved roles of natural products in bacterial physiology.</title>
        <authorList>
            <consortium name="Agbiome Team Llc"/>
            <person name="Bleich R.M."/>
            <person name="Grubbs K.J."/>
            <person name="Santa Maria K.C."/>
            <person name="Allen S.E."/>
            <person name="Farag S."/>
            <person name="Shank E.A."/>
            <person name="Bowers A."/>
        </authorList>
    </citation>
    <scope>NUCLEOTIDE SEQUENCE [LARGE SCALE GENOMIC DNA]</scope>
    <source>
        <strain evidence="4 5">AFS083741</strain>
    </source>
</reference>
<comment type="subcellular location">
    <subcellularLocation>
        <location evidence="1">Secreted</location>
    </subcellularLocation>
</comment>
<organism evidence="4 5">
    <name type="scientific">Bacillus cereus</name>
    <dbReference type="NCBI Taxonomy" id="1396"/>
    <lineage>
        <taxon>Bacteria</taxon>
        <taxon>Bacillati</taxon>
        <taxon>Bacillota</taxon>
        <taxon>Bacilli</taxon>
        <taxon>Bacillales</taxon>
        <taxon>Bacillaceae</taxon>
        <taxon>Bacillus</taxon>
        <taxon>Bacillus cereus group</taxon>
    </lineage>
</organism>
<sequence>MSFLYKRKGIKKYKNEGDVSLMKKKSLLGGTLSCLCVGTFFCTYHPTKTWAAENWDPIRNNSMNSYFYAVSPTAQDMNSPTMLTLDSFKPDFIHDRIGAEKWAEAYYKKWNNSLPSEQIKAIEELKNPASEDYHINDTLKFTNGDVNNRPVDAEFSEKTERYKRDIAAIDKALSNKAGKTSNKMYVYKDMNVFDLNEMLTEQLIDPTHPNKIDMEKLKVFKNNFTYGISSDYFIVNLSEREGGNDGHLKWRIELPAGTNTGHLDGDRLVLQRNTGLEINNVTVINQKGKEYIRIQAKLVIKDKIDERIQTKQLDLNKSWNAALGLPDGTEFIKFEVNDRYASNVIEGAGSIIHEMTSNVPNNVVKKVIDFMLAKNGKFIFTDNYLRNIPEVYAPRTPTSDVLERFQAIKGIYNEQNRTLIMKGPSHSIDGGYGMHAGTLTHEFGHALDYYIGHIIGLSENSGVSDMAPFKELFNKEGNNLTEYGKTNEQEFFADTFMMMHSSNYEERAEAQEKAPETVKFIGGLIKEINASSPSILAKK</sequence>
<dbReference type="GO" id="GO:0008237">
    <property type="term" value="F:metallopeptidase activity"/>
    <property type="evidence" value="ECO:0007669"/>
    <property type="project" value="InterPro"/>
</dbReference>